<dbReference type="AlphaFoldDB" id="A0A1W1I378"/>
<reference evidence="2 3" key="1">
    <citation type="submission" date="2017-03" db="EMBL/GenBank/DDBJ databases">
        <authorList>
            <person name="Afonso C.L."/>
            <person name="Miller P.J."/>
            <person name="Scott M.A."/>
            <person name="Spackman E."/>
            <person name="Goraichik I."/>
            <person name="Dimitrov K.M."/>
            <person name="Suarez D.L."/>
            <person name="Swayne D.E."/>
        </authorList>
    </citation>
    <scope>NUCLEOTIDE SEQUENCE [LARGE SCALE GENOMIC DNA]</scope>
    <source>
        <strain evidence="2">Genome sequencing of Nitrospira japonica strain NJ11</strain>
    </source>
</reference>
<evidence type="ECO:0000313" key="2">
    <source>
        <dbReference type="EMBL" id="SLM47460.1"/>
    </source>
</evidence>
<dbReference type="STRING" id="1325564.NSJP_1288"/>
<organism evidence="2 3">
    <name type="scientific">Nitrospira japonica</name>
    <dbReference type="NCBI Taxonomy" id="1325564"/>
    <lineage>
        <taxon>Bacteria</taxon>
        <taxon>Pseudomonadati</taxon>
        <taxon>Nitrospirota</taxon>
        <taxon>Nitrospiria</taxon>
        <taxon>Nitrospirales</taxon>
        <taxon>Nitrospiraceae</taxon>
        <taxon>Nitrospira</taxon>
    </lineage>
</organism>
<keyword evidence="1" id="KW-0732">Signal</keyword>
<dbReference type="Proteomes" id="UP000192042">
    <property type="component" value="Chromosome I"/>
</dbReference>
<protein>
    <submittedName>
        <fullName evidence="2">Uncharacterized protein</fullName>
    </submittedName>
</protein>
<keyword evidence="3" id="KW-1185">Reference proteome</keyword>
<dbReference type="RefSeq" id="WP_172834195.1">
    <property type="nucleotide sequence ID" value="NZ_LT828648.1"/>
</dbReference>
<proteinExistence type="predicted"/>
<evidence type="ECO:0000256" key="1">
    <source>
        <dbReference type="SAM" id="SignalP"/>
    </source>
</evidence>
<evidence type="ECO:0000313" key="3">
    <source>
        <dbReference type="Proteomes" id="UP000192042"/>
    </source>
</evidence>
<name>A0A1W1I378_9BACT</name>
<gene>
    <name evidence="2" type="ORF">NSJP_1288</name>
</gene>
<accession>A0A1W1I378</accession>
<dbReference type="SUPFAM" id="SSF50249">
    <property type="entry name" value="Nucleic acid-binding proteins"/>
    <property type="match status" value="1"/>
</dbReference>
<dbReference type="EMBL" id="LT828648">
    <property type="protein sequence ID" value="SLM47460.1"/>
    <property type="molecule type" value="Genomic_DNA"/>
</dbReference>
<dbReference type="PROSITE" id="PS51257">
    <property type="entry name" value="PROKAR_LIPOPROTEIN"/>
    <property type="match status" value="1"/>
</dbReference>
<sequence length="103" mass="11313">MRHLLLSLSLVGAVACWSGAAHAANPMSDKEASPTLGERLTKDTVSGTLMKMEGEYYWIKDNDGKETRIHVDKSSKIDKVVVGDHVKAYVTDRGHTTTLQRAD</sequence>
<dbReference type="KEGG" id="nja:NSJP_1288"/>
<feature type="signal peptide" evidence="1">
    <location>
        <begin position="1"/>
        <end position="23"/>
    </location>
</feature>
<dbReference type="InterPro" id="IPR012340">
    <property type="entry name" value="NA-bd_OB-fold"/>
</dbReference>
<feature type="chain" id="PRO_5013139603" evidence="1">
    <location>
        <begin position="24"/>
        <end position="103"/>
    </location>
</feature>